<evidence type="ECO:0000259" key="3">
    <source>
        <dbReference type="Pfam" id="PF03703"/>
    </source>
</evidence>
<feature type="domain" description="YdbS-like PH" evidence="3">
    <location>
        <begin position="471"/>
        <end position="534"/>
    </location>
</feature>
<dbReference type="RefSeq" id="WP_309850356.1">
    <property type="nucleotide sequence ID" value="NZ_BAAAIU010000023.1"/>
</dbReference>
<feature type="region of interest" description="Disordered" evidence="1">
    <location>
        <begin position="207"/>
        <end position="234"/>
    </location>
</feature>
<proteinExistence type="predicted"/>
<feature type="transmembrane region" description="Helical" evidence="2">
    <location>
        <begin position="287"/>
        <end position="306"/>
    </location>
</feature>
<evidence type="ECO:0000256" key="1">
    <source>
        <dbReference type="SAM" id="MobiDB-lite"/>
    </source>
</evidence>
<feature type="compositionally biased region" description="Pro residues" evidence="1">
    <location>
        <begin position="562"/>
        <end position="572"/>
    </location>
</feature>
<feature type="transmembrane region" description="Helical" evidence="2">
    <location>
        <begin position="312"/>
        <end position="332"/>
    </location>
</feature>
<feature type="transmembrane region" description="Helical" evidence="2">
    <location>
        <begin position="99"/>
        <end position="120"/>
    </location>
</feature>
<keyword evidence="2" id="KW-0812">Transmembrane</keyword>
<dbReference type="Proteomes" id="UP001247307">
    <property type="component" value="Unassembled WGS sequence"/>
</dbReference>
<comment type="caution">
    <text evidence="4">The sequence shown here is derived from an EMBL/GenBank/DDBJ whole genome shotgun (WGS) entry which is preliminary data.</text>
</comment>
<keyword evidence="2" id="KW-0472">Membrane</keyword>
<feature type="compositionally biased region" description="Low complexity" evidence="1">
    <location>
        <begin position="213"/>
        <end position="234"/>
    </location>
</feature>
<evidence type="ECO:0000313" key="5">
    <source>
        <dbReference type="Proteomes" id="UP001247307"/>
    </source>
</evidence>
<dbReference type="PANTHER" id="PTHR34473">
    <property type="entry name" value="UPF0699 TRANSMEMBRANE PROTEIN YDBS"/>
    <property type="match status" value="1"/>
</dbReference>
<gene>
    <name evidence="4" type="ORF">J2S35_000921</name>
</gene>
<feature type="region of interest" description="Disordered" evidence="1">
    <location>
        <begin position="1"/>
        <end position="41"/>
    </location>
</feature>
<dbReference type="InterPro" id="IPR005182">
    <property type="entry name" value="YdbS-like_PH"/>
</dbReference>
<feature type="domain" description="YdbS-like PH" evidence="3">
    <location>
        <begin position="119"/>
        <end position="197"/>
    </location>
</feature>
<dbReference type="AlphaFoldDB" id="A0AAE4C549"/>
<reference evidence="4" key="1">
    <citation type="submission" date="2023-07" db="EMBL/GenBank/DDBJ databases">
        <title>Sequencing the genomes of 1000 actinobacteria strains.</title>
        <authorList>
            <person name="Klenk H.-P."/>
        </authorList>
    </citation>
    <scope>NUCLEOTIDE SEQUENCE</scope>
    <source>
        <strain evidence="4">DSM 13988</strain>
    </source>
</reference>
<sequence length="592" mass="62917">MAHEQEPREHENAAPDAPARDVPEQHAPAPDAPAPKATGSVPDPSAWRHVHWSTPLFRFWLLIGFFLFSHGRDVLEAAIEGKGFHPFPEGGWGELSPRGIAVGIGIPVLILGFMVLSWVFSRYWVSEDHVYLRQGWLFKVRKQLRVDRIQSVDVEQPFLPRLFGLAKLSFVTANGEGEDFSLEFVTKREAEALRSRILRLAADGEGREAQSRGAGESAAGEGAPADGAPSAAAAAAASSGSDVTDVAVNEAALAPGENAVVRPEDIREEVFRADPVKVIGSRILSPGVIFIGLLYGLGAIAAALPWEIAREVASGVMTGGLAAVVGVVWSAFSSIQAKLNYRLVKTGSQLAMTRGIASTSMRALRTERIHAVTVTSPLLWRAFGWYRVKITVAGSATVDDSKLQDIMPVGTWADVERVLAAAMPQAAERLDAFIPHEADGLLRPKPGQRWRAPLDFPRLGAGYDGTMYLSRSGALSRRLVLLPAARLQGVAFSQGPLSRMTGTADVEPKIAGSSFTGSVTGAAGLLALEDAERLFADMSRASVRGAQASLLPGPRGRSTAPEPAPSSEPTPGPAESEPTPGTAADPTPGRPE</sequence>
<evidence type="ECO:0000256" key="2">
    <source>
        <dbReference type="SAM" id="Phobius"/>
    </source>
</evidence>
<accession>A0AAE4C549</accession>
<feature type="transmembrane region" description="Helical" evidence="2">
    <location>
        <begin position="59"/>
        <end position="79"/>
    </location>
</feature>
<keyword evidence="2" id="KW-1133">Transmembrane helix</keyword>
<name>A0AAE4C549_9MICC</name>
<feature type="compositionally biased region" description="Basic and acidic residues" evidence="1">
    <location>
        <begin position="1"/>
        <end position="24"/>
    </location>
</feature>
<dbReference type="EMBL" id="JAVDUI010000001">
    <property type="protein sequence ID" value="MDR6891981.1"/>
    <property type="molecule type" value="Genomic_DNA"/>
</dbReference>
<protein>
    <submittedName>
        <fullName evidence="4">Membrane protein</fullName>
    </submittedName>
</protein>
<feature type="region of interest" description="Disordered" evidence="1">
    <location>
        <begin position="546"/>
        <end position="592"/>
    </location>
</feature>
<feature type="domain" description="YdbS-like PH" evidence="3">
    <location>
        <begin position="341"/>
        <end position="397"/>
    </location>
</feature>
<keyword evidence="5" id="KW-1185">Reference proteome</keyword>
<dbReference type="Pfam" id="PF03703">
    <property type="entry name" value="bPH_2"/>
    <property type="match status" value="3"/>
</dbReference>
<organism evidence="4 5">
    <name type="scientific">Falsarthrobacter nasiphocae</name>
    <dbReference type="NCBI Taxonomy" id="189863"/>
    <lineage>
        <taxon>Bacteria</taxon>
        <taxon>Bacillati</taxon>
        <taxon>Actinomycetota</taxon>
        <taxon>Actinomycetes</taxon>
        <taxon>Micrococcales</taxon>
        <taxon>Micrococcaceae</taxon>
        <taxon>Falsarthrobacter</taxon>
    </lineage>
</organism>
<evidence type="ECO:0000313" key="4">
    <source>
        <dbReference type="EMBL" id="MDR6891981.1"/>
    </source>
</evidence>
<dbReference type="PANTHER" id="PTHR34473:SF2">
    <property type="entry name" value="UPF0699 TRANSMEMBRANE PROTEIN YDBT"/>
    <property type="match status" value="1"/>
</dbReference>
<feature type="compositionally biased region" description="Low complexity" evidence="1">
    <location>
        <begin position="573"/>
        <end position="592"/>
    </location>
</feature>